<accession>A0ABT6FMM1</accession>
<gene>
    <name evidence="2" type="ORF">OSR52_01390</name>
</gene>
<dbReference type="Proteomes" id="UP001153642">
    <property type="component" value="Unassembled WGS sequence"/>
</dbReference>
<keyword evidence="3" id="KW-1185">Reference proteome</keyword>
<keyword evidence="1" id="KW-0812">Transmembrane</keyword>
<comment type="caution">
    <text evidence="2">The sequence shown here is derived from an EMBL/GenBank/DDBJ whole genome shotgun (WGS) entry which is preliminary data.</text>
</comment>
<keyword evidence="1" id="KW-0472">Membrane</keyword>
<evidence type="ECO:0000256" key="1">
    <source>
        <dbReference type="SAM" id="Phobius"/>
    </source>
</evidence>
<evidence type="ECO:0000313" key="2">
    <source>
        <dbReference type="EMBL" id="MDG3584503.1"/>
    </source>
</evidence>
<dbReference type="RefSeq" id="WP_277898264.1">
    <property type="nucleotide sequence ID" value="NZ_JAPMUA010000001.1"/>
</dbReference>
<dbReference type="EMBL" id="JAPMUA010000001">
    <property type="protein sequence ID" value="MDG3584503.1"/>
    <property type="molecule type" value="Genomic_DNA"/>
</dbReference>
<name>A0ABT6FMM1_9FLAO</name>
<sequence length="133" mass="15340">MQLQNGTLEIVDGALYIKDGKKAQYLFLKIALLLSACIGVFHMYNYFRGDAHYSIYVIVMGIISAFILIWLFQYSNKEVISLGEIKKIKQKDKIVGKVFTIYLKSGQKRKLTFPKEATDIKQLLTFFKEKGFL</sequence>
<evidence type="ECO:0000313" key="3">
    <source>
        <dbReference type="Proteomes" id="UP001153642"/>
    </source>
</evidence>
<feature type="transmembrane region" description="Helical" evidence="1">
    <location>
        <begin position="26"/>
        <end position="47"/>
    </location>
</feature>
<feature type="transmembrane region" description="Helical" evidence="1">
    <location>
        <begin position="53"/>
        <end position="72"/>
    </location>
</feature>
<proteinExistence type="predicted"/>
<organism evidence="2 3">
    <name type="scientific">Galbibacter pacificus</name>
    <dbReference type="NCBI Taxonomy" id="2996052"/>
    <lineage>
        <taxon>Bacteria</taxon>
        <taxon>Pseudomonadati</taxon>
        <taxon>Bacteroidota</taxon>
        <taxon>Flavobacteriia</taxon>
        <taxon>Flavobacteriales</taxon>
        <taxon>Flavobacteriaceae</taxon>
        <taxon>Galbibacter</taxon>
    </lineage>
</organism>
<keyword evidence="1" id="KW-1133">Transmembrane helix</keyword>
<protein>
    <submittedName>
        <fullName evidence="2">Uncharacterized protein</fullName>
    </submittedName>
</protein>
<reference evidence="2" key="1">
    <citation type="submission" date="2022-11" db="EMBL/GenBank/DDBJ databases">
        <title>High-quality draft genome sequence of Galbibacter sp. strain CMA-7.</title>
        <authorList>
            <person name="Wei L."/>
            <person name="Dong C."/>
            <person name="Shao Z."/>
        </authorList>
    </citation>
    <scope>NUCLEOTIDE SEQUENCE</scope>
    <source>
        <strain evidence="2">CMA-7</strain>
    </source>
</reference>